<organism evidence="2 3">
    <name type="scientific">Nocardioides taihuensis</name>
    <dbReference type="NCBI Taxonomy" id="1835606"/>
    <lineage>
        <taxon>Bacteria</taxon>
        <taxon>Bacillati</taxon>
        <taxon>Actinomycetota</taxon>
        <taxon>Actinomycetes</taxon>
        <taxon>Propionibacteriales</taxon>
        <taxon>Nocardioidaceae</taxon>
        <taxon>Nocardioides</taxon>
    </lineage>
</organism>
<dbReference type="InterPro" id="IPR009737">
    <property type="entry name" value="Aim32/Apd1-like"/>
</dbReference>
<dbReference type="RefSeq" id="WP_378591574.1">
    <property type="nucleotide sequence ID" value="NZ_JBHSKD010000019.1"/>
</dbReference>
<evidence type="ECO:0000313" key="3">
    <source>
        <dbReference type="Proteomes" id="UP001596087"/>
    </source>
</evidence>
<dbReference type="SUPFAM" id="SSF52833">
    <property type="entry name" value="Thioredoxin-like"/>
    <property type="match status" value="1"/>
</dbReference>
<keyword evidence="3" id="KW-1185">Reference proteome</keyword>
<proteinExistence type="predicted"/>
<gene>
    <name evidence="2" type="ORF">ACFPGP_15370</name>
</gene>
<comment type="caution">
    <text evidence="2">The sequence shown here is derived from an EMBL/GenBank/DDBJ whole genome shotgun (WGS) entry which is preliminary data.</text>
</comment>
<evidence type="ECO:0000313" key="2">
    <source>
        <dbReference type="EMBL" id="MFC5178061.1"/>
    </source>
</evidence>
<feature type="region of interest" description="Disordered" evidence="1">
    <location>
        <begin position="1"/>
        <end position="20"/>
    </location>
</feature>
<evidence type="ECO:0000256" key="1">
    <source>
        <dbReference type="SAM" id="MobiDB-lite"/>
    </source>
</evidence>
<dbReference type="EMBL" id="JBHSKD010000019">
    <property type="protein sequence ID" value="MFC5178061.1"/>
    <property type="molecule type" value="Genomic_DNA"/>
</dbReference>
<protein>
    <submittedName>
        <fullName evidence="2">Sucrase ferredoxin</fullName>
    </submittedName>
</protein>
<dbReference type="CDD" id="cd03062">
    <property type="entry name" value="TRX_Fd_Sucrase"/>
    <property type="match status" value="1"/>
</dbReference>
<accession>A0ABW0BNA3</accession>
<name>A0ABW0BNA3_9ACTN</name>
<dbReference type="Pfam" id="PF06999">
    <property type="entry name" value="Suc_Fer-like"/>
    <property type="match status" value="1"/>
</dbReference>
<sequence length="280" mass="29653">MTDSFRCSAASLTDGEPMAGTAPTDASYLLVEHPGPWGRDAVADSTLPPAVREHLAGLPDTRVHLVRRHGGAPDGPGIRVFSARPETGELRTAVLARPDDLPALRPRDWAPYVGPLWLVCTNGRRDRCCAELGRPVAAALAASWPGATWETTHLGGHRFAGTLVALPTGITLGRLDAETAVASCRALVEGRVPLDHVRGRSGLDPRAQVAELHLRRALGLTGLDEVRVAGHDGDDVLLEADGRAWRAVVVREGGRARRQSCGDGPAKPTPAYRVDAVGTV</sequence>
<reference evidence="3" key="1">
    <citation type="journal article" date="2019" name="Int. J. Syst. Evol. Microbiol.">
        <title>The Global Catalogue of Microorganisms (GCM) 10K type strain sequencing project: providing services to taxonomists for standard genome sequencing and annotation.</title>
        <authorList>
            <consortium name="The Broad Institute Genomics Platform"/>
            <consortium name="The Broad Institute Genome Sequencing Center for Infectious Disease"/>
            <person name="Wu L."/>
            <person name="Ma J."/>
        </authorList>
    </citation>
    <scope>NUCLEOTIDE SEQUENCE [LARGE SCALE GENOMIC DNA]</scope>
    <source>
        <strain evidence="3">DFY41</strain>
    </source>
</reference>
<dbReference type="Proteomes" id="UP001596087">
    <property type="component" value="Unassembled WGS sequence"/>
</dbReference>
<dbReference type="InterPro" id="IPR036249">
    <property type="entry name" value="Thioredoxin-like_sf"/>
</dbReference>